<gene>
    <name evidence="3" type="ORF">QJT81_20605</name>
</gene>
<accession>A0AA95HDZ9</accession>
<evidence type="ECO:0000313" key="3">
    <source>
        <dbReference type="EMBL" id="WGZ94153.1"/>
    </source>
</evidence>
<reference evidence="3" key="2">
    <citation type="submission" date="2023-04" db="EMBL/GenBank/DDBJ databases">
        <authorList>
            <person name="Beletskiy A.V."/>
            <person name="Mardanov A.V."/>
            <person name="Ravin N.V."/>
        </authorList>
    </citation>
    <scope>NUCLEOTIDE SEQUENCE</scope>
    <source>
        <strain evidence="3">GKL-02</strain>
    </source>
</reference>
<evidence type="ECO:0000256" key="1">
    <source>
        <dbReference type="SAM" id="SignalP"/>
    </source>
</evidence>
<dbReference type="PANTHER" id="PTHR35812:SF1">
    <property type="entry name" value="LIPOPROTEIN"/>
    <property type="match status" value="1"/>
</dbReference>
<feature type="chain" id="PRO_5041710083" evidence="1">
    <location>
        <begin position="28"/>
        <end position="175"/>
    </location>
</feature>
<organism evidence="3">
    <name type="scientific">Candidatus Thiothrix putei</name>
    <dbReference type="NCBI Taxonomy" id="3080811"/>
    <lineage>
        <taxon>Bacteria</taxon>
        <taxon>Pseudomonadati</taxon>
        <taxon>Pseudomonadota</taxon>
        <taxon>Gammaproteobacteria</taxon>
        <taxon>Thiotrichales</taxon>
        <taxon>Thiotrichaceae</taxon>
        <taxon>Thiothrix</taxon>
    </lineage>
</organism>
<dbReference type="Proteomes" id="UP001301326">
    <property type="component" value="Chromosome"/>
</dbReference>
<dbReference type="Pfam" id="PF07603">
    <property type="entry name" value="Lcl_C"/>
    <property type="match status" value="1"/>
</dbReference>
<dbReference type="PANTHER" id="PTHR35812">
    <property type="entry name" value="LIPOPROTEIN"/>
    <property type="match status" value="1"/>
</dbReference>
<sequence>MRNVTHTLMAGILLVLPVIGYSQVCNNAIVANTPDTSFNVDDQNGTVTDKQTGLMWKRCAEGQTWDTVNKKCNGTAVAYNWQAMFDRAAIANQTLFAGKIGWRLANIKELESIIETRCYAPAINATAFPDSPLGDFWSSSIAGRGYAWYLNFDFAYNGFISRDKQRYVRLVRVDE</sequence>
<evidence type="ECO:0000259" key="2">
    <source>
        <dbReference type="Pfam" id="PF07603"/>
    </source>
</evidence>
<dbReference type="InterPro" id="IPR011460">
    <property type="entry name" value="Lcl_C"/>
</dbReference>
<protein>
    <submittedName>
        <fullName evidence="3">DUF1566 domain-containing protein</fullName>
    </submittedName>
</protein>
<proteinExistence type="predicted"/>
<reference evidence="3" key="1">
    <citation type="journal article" date="2023" name="Int. J. Mol. Sci.">
        <title>Metagenomics Revealed a New Genus 'Candidatus Thiocaldithrix dubininis' gen. nov., sp. nov. and a New Species 'Candidatus Thiothrix putei' sp. nov. in the Family Thiotrichaceae, Some Members of Which Have Traits of Both Na+- and H+-Motive Energetics.</title>
        <authorList>
            <person name="Ravin N.V."/>
            <person name="Muntyan M.S."/>
            <person name="Smolyakov D.D."/>
            <person name="Rudenko T.S."/>
            <person name="Beletsky A.V."/>
            <person name="Mardanov A.V."/>
            <person name="Grabovich M.Y."/>
        </authorList>
    </citation>
    <scope>NUCLEOTIDE SEQUENCE</scope>
    <source>
        <strain evidence="3">GKL-02</strain>
    </source>
</reference>
<keyword evidence="1" id="KW-0732">Signal</keyword>
<feature type="domain" description="Lcl C-terminal" evidence="2">
    <location>
        <begin position="45"/>
        <end position="172"/>
    </location>
</feature>
<feature type="signal peptide" evidence="1">
    <location>
        <begin position="1"/>
        <end position="27"/>
    </location>
</feature>
<dbReference type="KEGG" id="tput:QJT81_20605"/>
<dbReference type="AlphaFoldDB" id="A0AA95HDZ9"/>
<dbReference type="EMBL" id="CP124756">
    <property type="protein sequence ID" value="WGZ94153.1"/>
    <property type="molecule type" value="Genomic_DNA"/>
</dbReference>
<name>A0AA95HDZ9_9GAMM</name>